<keyword evidence="4 9" id="KW-0671">Queuosine biosynthesis</keyword>
<dbReference type="InterPro" id="IPR030977">
    <property type="entry name" value="QueE_Cx14CxxC"/>
</dbReference>
<feature type="binding site" evidence="9">
    <location>
        <position position="49"/>
    </location>
    <ligand>
        <name>[4Fe-4S] cluster</name>
        <dbReference type="ChEBI" id="CHEBI:49883"/>
        <note>4Fe-4S-S-AdoMet</note>
    </ligand>
</feature>
<keyword evidence="5 9" id="KW-0460">Magnesium</keyword>
<dbReference type="GO" id="GO:0000287">
    <property type="term" value="F:magnesium ion binding"/>
    <property type="evidence" value="ECO:0007669"/>
    <property type="project" value="UniProtKB-UniRule"/>
</dbReference>
<dbReference type="OrthoDB" id="9792276at2"/>
<feature type="binding site" evidence="9">
    <location>
        <position position="31"/>
    </location>
    <ligand>
        <name>[4Fe-4S] cluster</name>
        <dbReference type="ChEBI" id="CHEBI:49883"/>
        <note>4Fe-4S-S-AdoMet</note>
    </ligand>
</feature>
<feature type="binding site" evidence="9">
    <location>
        <position position="51"/>
    </location>
    <ligand>
        <name>Mg(2+)</name>
        <dbReference type="ChEBI" id="CHEBI:18420"/>
    </ligand>
</feature>
<evidence type="ECO:0000256" key="6">
    <source>
        <dbReference type="ARBA" id="ARBA00023004"/>
    </source>
</evidence>
<accession>A0A0S3EXA8</accession>
<dbReference type="AlphaFoldDB" id="A0A0S3EXA8"/>
<proteinExistence type="inferred from homology"/>
<evidence type="ECO:0000256" key="2">
    <source>
        <dbReference type="ARBA" id="ARBA00022691"/>
    </source>
</evidence>
<name>A0A0S3EXA8_9SPHN</name>
<feature type="binding site" evidence="9">
    <location>
        <position position="46"/>
    </location>
    <ligand>
        <name>[4Fe-4S] cluster</name>
        <dbReference type="ChEBI" id="CHEBI:49883"/>
        <note>4Fe-4S-S-AdoMet</note>
    </ligand>
</feature>
<evidence type="ECO:0000256" key="1">
    <source>
        <dbReference type="ARBA" id="ARBA00022485"/>
    </source>
</evidence>
<evidence type="ECO:0000313" key="12">
    <source>
        <dbReference type="Proteomes" id="UP000056968"/>
    </source>
</evidence>
<dbReference type="InterPro" id="IPR058240">
    <property type="entry name" value="rSAM_sf"/>
</dbReference>
<comment type="pathway">
    <text evidence="9">Purine metabolism; 7-cyano-7-deazaguanine biosynthesis.</text>
</comment>
<evidence type="ECO:0000313" key="11">
    <source>
        <dbReference type="EMBL" id="ALR20056.1"/>
    </source>
</evidence>
<evidence type="ECO:0000256" key="3">
    <source>
        <dbReference type="ARBA" id="ARBA00022723"/>
    </source>
</evidence>
<dbReference type="InterPro" id="IPR024924">
    <property type="entry name" value="7-CO-7-deazaguanine_synth-like"/>
</dbReference>
<evidence type="ECO:0000256" key="4">
    <source>
        <dbReference type="ARBA" id="ARBA00022785"/>
    </source>
</evidence>
<feature type="binding site" evidence="9">
    <location>
        <begin position="133"/>
        <end position="135"/>
    </location>
    <ligand>
        <name>S-adenosyl-L-methionine</name>
        <dbReference type="ChEBI" id="CHEBI:59789"/>
    </ligand>
</feature>
<dbReference type="EMBL" id="CP013264">
    <property type="protein sequence ID" value="ALR20056.1"/>
    <property type="molecule type" value="Genomic_DNA"/>
</dbReference>
<feature type="binding site" evidence="9">
    <location>
        <position position="90"/>
    </location>
    <ligand>
        <name>substrate</name>
    </ligand>
</feature>
<keyword evidence="2 9" id="KW-0949">S-adenosyl-L-methionine</keyword>
<evidence type="ECO:0000256" key="9">
    <source>
        <dbReference type="HAMAP-Rule" id="MF_00917"/>
    </source>
</evidence>
<organism evidence="11 12">
    <name type="scientific">Sphingobium baderi</name>
    <dbReference type="NCBI Taxonomy" id="1332080"/>
    <lineage>
        <taxon>Bacteria</taxon>
        <taxon>Pseudomonadati</taxon>
        <taxon>Pseudomonadota</taxon>
        <taxon>Alphaproteobacteria</taxon>
        <taxon>Sphingomonadales</taxon>
        <taxon>Sphingomonadaceae</taxon>
        <taxon>Sphingobium</taxon>
    </lineage>
</organism>
<dbReference type="Pfam" id="PF04055">
    <property type="entry name" value="Radical_SAM"/>
    <property type="match status" value="1"/>
</dbReference>
<comment type="cofactor">
    <cofactor evidence="9">
        <name>[4Fe-4S] cluster</name>
        <dbReference type="ChEBI" id="CHEBI:49883"/>
    </cofactor>
    <text evidence="9">Binds 1 [4Fe-4S] cluster. The cluster is coordinated with 3 cysteines and an exchangeable S-adenosyl-L-methionine.</text>
</comment>
<dbReference type="Proteomes" id="UP000056968">
    <property type="component" value="Chromosome"/>
</dbReference>
<feature type="binding site" evidence="9">
    <location>
        <begin position="178"/>
        <end position="181"/>
    </location>
    <ligand>
        <name>S-adenosyl-L-methionine</name>
        <dbReference type="ChEBI" id="CHEBI:59789"/>
    </ligand>
</feature>
<comment type="similarity">
    <text evidence="9">Belongs to the radical SAM superfamily. 7-carboxy-7-deazaguanine synthase family.</text>
</comment>
<dbReference type="RefSeq" id="WP_062063425.1">
    <property type="nucleotide sequence ID" value="NZ_CP013264.1"/>
</dbReference>
<keyword evidence="8 9" id="KW-0456">Lyase</keyword>
<keyword evidence="3 9" id="KW-0479">Metal-binding</keyword>
<comment type="caution">
    <text evidence="9">Lacks conserved residue(s) required for the propagation of feature annotation.</text>
</comment>
<feature type="binding site" evidence="9">
    <location>
        <position position="27"/>
    </location>
    <ligand>
        <name>substrate</name>
    </ligand>
</feature>
<dbReference type="NCBIfam" id="TIGR04508">
    <property type="entry name" value="queE_Cx14CxxC"/>
    <property type="match status" value="1"/>
</dbReference>
<comment type="function">
    <text evidence="9">Catalyzes the complex heterocyclic radical-mediated conversion of 6-carboxy-5,6,7,8-tetrahydropterin (CPH4) to 7-carboxy-7-deazaguanine (CDG), a step common to the biosynthetic pathways of all 7-deazapurine-containing compounds.</text>
</comment>
<dbReference type="GO" id="GO:0008616">
    <property type="term" value="P:tRNA queuosine(34) biosynthetic process"/>
    <property type="evidence" value="ECO:0007669"/>
    <property type="project" value="UniProtKB-UniRule"/>
</dbReference>
<dbReference type="PANTHER" id="PTHR42836">
    <property type="entry name" value="7-CARBOXY-7-DEAZAGUANINE SYNTHASE"/>
    <property type="match status" value="1"/>
</dbReference>
<keyword evidence="7 9" id="KW-0411">Iron-sulfur</keyword>
<dbReference type="UniPathway" id="UPA00391"/>
<evidence type="ECO:0000256" key="7">
    <source>
        <dbReference type="ARBA" id="ARBA00023014"/>
    </source>
</evidence>
<keyword evidence="12" id="KW-1185">Reference proteome</keyword>
<dbReference type="SFLD" id="SFLDF00376">
    <property type="entry name" value="7-carboxy-7-deazaguanine_synth"/>
    <property type="match status" value="1"/>
</dbReference>
<comment type="subunit">
    <text evidence="9">Homodimer.</text>
</comment>
<dbReference type="HAMAP" id="MF_00917">
    <property type="entry name" value="QueE"/>
    <property type="match status" value="1"/>
</dbReference>
<evidence type="ECO:0000259" key="10">
    <source>
        <dbReference type="PROSITE" id="PS51918"/>
    </source>
</evidence>
<evidence type="ECO:0000256" key="8">
    <source>
        <dbReference type="ARBA" id="ARBA00023239"/>
    </source>
</evidence>
<sequence>MSYAVKEMFLTLQGEGVHAGRRAVFLRFAGCNLWTGRERDRADAVCRFCDTDFVGTDGEGGGKFPDAAALADAAQDFWGQDRALRYIVLTGGEPMLQIDDALVDALHDRGFTIAIESNGTLPVHPGIDWVCISPKAGSDVVQKSGDELKLVWPQPGAGHSVEEVDAMEQWAFGHLLVQPLDDAAAADNVKAAIAFVMERPRWRLTLQSHKYLGLR</sequence>
<evidence type="ECO:0000256" key="5">
    <source>
        <dbReference type="ARBA" id="ARBA00022842"/>
    </source>
</evidence>
<feature type="binding site" evidence="9">
    <location>
        <begin position="48"/>
        <end position="50"/>
    </location>
    <ligand>
        <name>S-adenosyl-L-methionine</name>
        <dbReference type="ChEBI" id="CHEBI:59789"/>
    </ligand>
</feature>
<dbReference type="GO" id="GO:0016840">
    <property type="term" value="F:carbon-nitrogen lyase activity"/>
    <property type="evidence" value="ECO:0007669"/>
    <property type="project" value="UniProtKB-UniRule"/>
</dbReference>
<dbReference type="Gene3D" id="3.20.20.70">
    <property type="entry name" value="Aldolase class I"/>
    <property type="match status" value="1"/>
</dbReference>
<dbReference type="GO" id="GO:1904047">
    <property type="term" value="F:S-adenosyl-L-methionine binding"/>
    <property type="evidence" value="ECO:0007669"/>
    <property type="project" value="UniProtKB-UniRule"/>
</dbReference>
<comment type="cofactor">
    <cofactor evidence="9">
        <name>S-adenosyl-L-methionine</name>
        <dbReference type="ChEBI" id="CHEBI:59789"/>
    </cofactor>
    <text evidence="9">Binds 1 S-adenosyl-L-methionine per subunit.</text>
</comment>
<feature type="binding site" evidence="9">
    <location>
        <position position="92"/>
    </location>
    <ligand>
        <name>S-adenosyl-L-methionine</name>
        <dbReference type="ChEBI" id="CHEBI:59789"/>
    </ligand>
</feature>
<gene>
    <name evidence="9" type="primary">queE</name>
    <name evidence="11" type="ORF">ATN00_06775</name>
</gene>
<dbReference type="STRING" id="1332080.ATN00_06775"/>
<comment type="catalytic activity">
    <reaction evidence="9">
        <text>6-carboxy-5,6,7,8-tetrahydropterin + H(+) = 7-carboxy-7-carbaguanine + NH4(+)</text>
        <dbReference type="Rhea" id="RHEA:27974"/>
        <dbReference type="ChEBI" id="CHEBI:15378"/>
        <dbReference type="ChEBI" id="CHEBI:28938"/>
        <dbReference type="ChEBI" id="CHEBI:61032"/>
        <dbReference type="ChEBI" id="CHEBI:61036"/>
        <dbReference type="EC" id="4.3.99.3"/>
    </reaction>
</comment>
<protein>
    <recommendedName>
        <fullName evidence="9">7-carboxy-7-deazaguanine synthase</fullName>
        <shortName evidence="9">CDG synthase</shortName>
        <ecNumber evidence="9">4.3.99.3</ecNumber>
    </recommendedName>
    <alternativeName>
        <fullName evidence="9">Queuosine biosynthesis protein QueE</fullName>
    </alternativeName>
</protein>
<dbReference type="SFLD" id="SFLDS00029">
    <property type="entry name" value="Radical_SAM"/>
    <property type="match status" value="1"/>
</dbReference>
<dbReference type="PROSITE" id="PS51918">
    <property type="entry name" value="RADICAL_SAM"/>
    <property type="match status" value="1"/>
</dbReference>
<dbReference type="InterPro" id="IPR013785">
    <property type="entry name" value="Aldolase_TIM"/>
</dbReference>
<comment type="cofactor">
    <cofactor evidence="9">
        <name>Mg(2+)</name>
        <dbReference type="ChEBI" id="CHEBI:18420"/>
    </cofactor>
</comment>
<dbReference type="EC" id="4.3.99.3" evidence="9"/>
<keyword evidence="6 9" id="KW-0408">Iron</keyword>
<dbReference type="SUPFAM" id="SSF102114">
    <property type="entry name" value="Radical SAM enzymes"/>
    <property type="match status" value="1"/>
</dbReference>
<dbReference type="KEGG" id="sbd:ATN00_06775"/>
<dbReference type="PANTHER" id="PTHR42836:SF1">
    <property type="entry name" value="7-CARBOXY-7-DEAZAGUANINE SYNTHASE"/>
    <property type="match status" value="1"/>
</dbReference>
<feature type="domain" description="Radical SAM core" evidence="10">
    <location>
        <begin position="18"/>
        <end position="215"/>
    </location>
</feature>
<dbReference type="PIRSF" id="PIRSF000370">
    <property type="entry name" value="QueE"/>
    <property type="match status" value="1"/>
</dbReference>
<keyword evidence="1 9" id="KW-0004">4Fe-4S</keyword>
<feature type="binding site" evidence="9">
    <location>
        <begin position="12"/>
        <end position="14"/>
    </location>
    <ligand>
        <name>substrate</name>
    </ligand>
</feature>
<reference evidence="11 12" key="1">
    <citation type="submission" date="2015-11" db="EMBL/GenBank/DDBJ databases">
        <title>A Two-component Flavoprotein Monooxygenase System MeaXY Responsible for para-Hydroxylation of 2-Methyl-6-ethylaniline and 2,6-Diethylaniline in Sphingobium baderi DE-13.</title>
        <authorList>
            <person name="Cheng M."/>
            <person name="Meng Q."/>
            <person name="Yang Y."/>
            <person name="Chu C."/>
            <person name="Yan X."/>
            <person name="He J."/>
            <person name="Li S."/>
        </authorList>
    </citation>
    <scope>NUCLEOTIDE SEQUENCE [LARGE SCALE GENOMIC DNA]</scope>
    <source>
        <strain evidence="11 12">DE-13</strain>
    </source>
</reference>
<dbReference type="GO" id="GO:0051539">
    <property type="term" value="F:4 iron, 4 sulfur cluster binding"/>
    <property type="evidence" value="ECO:0007669"/>
    <property type="project" value="UniProtKB-UniRule"/>
</dbReference>
<dbReference type="InterPro" id="IPR007197">
    <property type="entry name" value="rSAM"/>
</dbReference>